<evidence type="ECO:0000313" key="4">
    <source>
        <dbReference type="Proteomes" id="UP000778578"/>
    </source>
</evidence>
<dbReference type="CDD" id="cd07814">
    <property type="entry name" value="SRPBCC_CalC_Aha1-like"/>
    <property type="match status" value="1"/>
</dbReference>
<feature type="domain" description="Activator of Hsp90 ATPase homologue 1/2-like C-terminal" evidence="2">
    <location>
        <begin position="22"/>
        <end position="130"/>
    </location>
</feature>
<dbReference type="Gene3D" id="3.30.530.20">
    <property type="match status" value="1"/>
</dbReference>
<dbReference type="InterPro" id="IPR013538">
    <property type="entry name" value="ASHA1/2-like_C"/>
</dbReference>
<dbReference type="InterPro" id="IPR023393">
    <property type="entry name" value="START-like_dom_sf"/>
</dbReference>
<accession>A0ABS7Q4N4</accession>
<organism evidence="3 4">
    <name type="scientific">Actinacidiphila acidipaludis</name>
    <dbReference type="NCBI Taxonomy" id="2873382"/>
    <lineage>
        <taxon>Bacteria</taxon>
        <taxon>Bacillati</taxon>
        <taxon>Actinomycetota</taxon>
        <taxon>Actinomycetes</taxon>
        <taxon>Kitasatosporales</taxon>
        <taxon>Streptomycetaceae</taxon>
        <taxon>Actinacidiphila</taxon>
    </lineage>
</organism>
<dbReference type="SUPFAM" id="SSF55961">
    <property type="entry name" value="Bet v1-like"/>
    <property type="match status" value="1"/>
</dbReference>
<gene>
    <name evidence="3" type="ORF">K7862_10855</name>
</gene>
<proteinExistence type="inferred from homology"/>
<comment type="similarity">
    <text evidence="1">Belongs to the AHA1 family.</text>
</comment>
<dbReference type="EMBL" id="JAINZZ010000009">
    <property type="protein sequence ID" value="MBY8878125.1"/>
    <property type="molecule type" value="Genomic_DNA"/>
</dbReference>
<keyword evidence="4" id="KW-1185">Reference proteome</keyword>
<evidence type="ECO:0000256" key="1">
    <source>
        <dbReference type="ARBA" id="ARBA00006817"/>
    </source>
</evidence>
<name>A0ABS7Q4N4_9ACTN</name>
<dbReference type="Pfam" id="PF08327">
    <property type="entry name" value="AHSA1"/>
    <property type="match status" value="1"/>
</dbReference>
<evidence type="ECO:0000313" key="3">
    <source>
        <dbReference type="EMBL" id="MBY8878125.1"/>
    </source>
</evidence>
<protein>
    <submittedName>
        <fullName evidence="3">SRPBCC domain-containing protein</fullName>
    </submittedName>
</protein>
<sequence>MAPTGLTLDAGWEIGVSRKLPLPPAAVWDFVAGPEGLALWLGRGALPTAQGEPYETADGTRGEIRGYRPQEGIRLTWRPPGWDHETTVQVAMAPSAGGTVLRFHQERLADAAERARQREHWKSVLDEVTARLVPARR</sequence>
<dbReference type="RefSeq" id="WP_222962266.1">
    <property type="nucleotide sequence ID" value="NZ_JAINZZ010000009.1"/>
</dbReference>
<dbReference type="Proteomes" id="UP000778578">
    <property type="component" value="Unassembled WGS sequence"/>
</dbReference>
<comment type="caution">
    <text evidence="3">The sequence shown here is derived from an EMBL/GenBank/DDBJ whole genome shotgun (WGS) entry which is preliminary data.</text>
</comment>
<reference evidence="3 4" key="1">
    <citation type="submission" date="2021-08" db="EMBL/GenBank/DDBJ databases">
        <title>WGS of actinomycetes from Thailand.</title>
        <authorList>
            <person name="Thawai C."/>
        </authorList>
    </citation>
    <scope>NUCLEOTIDE SEQUENCE [LARGE SCALE GENOMIC DNA]</scope>
    <source>
        <strain evidence="3 4">PLK6-54</strain>
    </source>
</reference>
<evidence type="ECO:0000259" key="2">
    <source>
        <dbReference type="Pfam" id="PF08327"/>
    </source>
</evidence>